<dbReference type="InterPro" id="IPR018990">
    <property type="entry name" value="Prot_inh_I42_chagasin"/>
</dbReference>
<dbReference type="RefSeq" id="WP_048121939.1">
    <property type="nucleotide sequence ID" value="NZ_CP009520.1"/>
</dbReference>
<dbReference type="InterPro" id="IPR036331">
    <property type="entry name" value="Chagasin-like_sf"/>
</dbReference>
<evidence type="ECO:0000256" key="2">
    <source>
        <dbReference type="ARBA" id="ARBA00022704"/>
    </source>
</evidence>
<evidence type="ECO:0000256" key="1">
    <source>
        <dbReference type="ARBA" id="ARBA00022690"/>
    </source>
</evidence>
<evidence type="ECO:0000313" key="6">
    <source>
        <dbReference type="Proteomes" id="UP000033096"/>
    </source>
</evidence>
<dbReference type="SUPFAM" id="SSF141066">
    <property type="entry name" value="ICP-like"/>
    <property type="match status" value="1"/>
</dbReference>
<dbReference type="Pfam" id="PF09394">
    <property type="entry name" value="Inhibitor_I42"/>
    <property type="match status" value="1"/>
</dbReference>
<dbReference type="AlphaFoldDB" id="A0A0E3Q7R1"/>
<feature type="compositionally biased region" description="Polar residues" evidence="3">
    <location>
        <begin position="37"/>
        <end position="48"/>
    </location>
</feature>
<keyword evidence="6" id="KW-1185">Reference proteome</keyword>
<dbReference type="PANTHER" id="PTHR36530">
    <property type="entry name" value="INHIBITOR OF CYSTEINE PEPTIDASE"/>
    <property type="match status" value="1"/>
</dbReference>
<dbReference type="KEGG" id="mvc:MSVAZ_2643"/>
<evidence type="ECO:0000259" key="4">
    <source>
        <dbReference type="Pfam" id="PF09394"/>
    </source>
</evidence>
<evidence type="ECO:0000313" key="5">
    <source>
        <dbReference type="EMBL" id="AKB44912.1"/>
    </source>
</evidence>
<dbReference type="PROSITE" id="PS51257">
    <property type="entry name" value="PROKAR_LIPOPROTEIN"/>
    <property type="match status" value="1"/>
</dbReference>
<dbReference type="STRING" id="1434123.MSVAZ_2643"/>
<accession>A0A0E3Q7R1</accession>
<dbReference type="Proteomes" id="UP000033096">
    <property type="component" value="Chromosome"/>
</dbReference>
<dbReference type="Gene3D" id="2.60.40.2020">
    <property type="match status" value="1"/>
</dbReference>
<dbReference type="PANTHER" id="PTHR36530:SF1">
    <property type="entry name" value="AMOEBIASIN-1"/>
    <property type="match status" value="1"/>
</dbReference>
<organism evidence="5 6">
    <name type="scientific">Methanosarcina vacuolata Z-761</name>
    <dbReference type="NCBI Taxonomy" id="1434123"/>
    <lineage>
        <taxon>Archaea</taxon>
        <taxon>Methanobacteriati</taxon>
        <taxon>Methanobacteriota</taxon>
        <taxon>Stenosarchaea group</taxon>
        <taxon>Methanomicrobia</taxon>
        <taxon>Methanosarcinales</taxon>
        <taxon>Methanosarcinaceae</taxon>
        <taxon>Methanosarcina</taxon>
    </lineage>
</organism>
<dbReference type="HOGENOM" id="CLU_102057_0_0_2"/>
<dbReference type="GeneID" id="24811143"/>
<feature type="region of interest" description="Disordered" evidence="3">
    <location>
        <begin position="30"/>
        <end position="56"/>
    </location>
</feature>
<gene>
    <name evidence="5" type="ORF">MSVAZ_2643</name>
</gene>
<dbReference type="PATRIC" id="fig|1434123.4.peg.3235"/>
<proteinExistence type="predicted"/>
<protein>
    <recommendedName>
        <fullName evidence="4">Proteinase inhibitor I42 chagasin domain-containing protein</fullName>
    </recommendedName>
</protein>
<keyword evidence="2" id="KW-0789">Thiol protease inhibitor</keyword>
<evidence type="ECO:0000256" key="3">
    <source>
        <dbReference type="SAM" id="MobiDB-lite"/>
    </source>
</evidence>
<dbReference type="GO" id="GO:0004869">
    <property type="term" value="F:cysteine-type endopeptidase inhibitor activity"/>
    <property type="evidence" value="ECO:0007669"/>
    <property type="project" value="UniProtKB-KW"/>
</dbReference>
<reference evidence="5 6" key="1">
    <citation type="submission" date="2014-07" db="EMBL/GenBank/DDBJ databases">
        <title>Methanogenic archaea and the global carbon cycle.</title>
        <authorList>
            <person name="Henriksen J.R."/>
            <person name="Luke J."/>
            <person name="Reinhart S."/>
            <person name="Benedict M.N."/>
            <person name="Youngblut N.D."/>
            <person name="Metcalf M.E."/>
            <person name="Whitaker R.J."/>
            <person name="Metcalf W.W."/>
        </authorList>
    </citation>
    <scope>NUCLEOTIDE SEQUENCE [LARGE SCALE GENOMIC DNA]</scope>
    <source>
        <strain evidence="5 6">Z-761</strain>
    </source>
</reference>
<dbReference type="EMBL" id="CP009520">
    <property type="protein sequence ID" value="AKB44912.1"/>
    <property type="molecule type" value="Genomic_DNA"/>
</dbReference>
<name>A0A0E3Q7R1_9EURY</name>
<sequence>MKKVLKAIAMLFVVAAIVFAAGCAGKTGNMGDEAQENETQGNNDQLQPVNPEIPANVTNNTTEANEIVEKGQVVTEADSGKTISLKKGENFTVILREDPSAGYLWKLNLSSGLSILDDEYIEGLNPENLTGVPGIHLWVIEATAPGSQEVNGIYRRSWENITGTEEKFTLNVEVE</sequence>
<dbReference type="InterPro" id="IPR052781">
    <property type="entry name" value="Cys_protease_inhibitor_I42"/>
</dbReference>
<feature type="domain" description="Proteinase inhibitor I42 chagasin" evidence="4">
    <location>
        <begin position="85"/>
        <end position="172"/>
    </location>
</feature>
<keyword evidence="1" id="KW-0646">Protease inhibitor</keyword>